<protein>
    <recommendedName>
        <fullName evidence="3">DUF676 domain-containing protein</fullName>
    </recommendedName>
</protein>
<feature type="compositionally biased region" description="Polar residues" evidence="2">
    <location>
        <begin position="481"/>
        <end position="496"/>
    </location>
</feature>
<comment type="similarity">
    <text evidence="1">Belongs to the FAM135 family.</text>
</comment>
<comment type="caution">
    <text evidence="4">The sequence shown here is derived from an EMBL/GenBank/DDBJ whole genome shotgun (WGS) entry which is preliminary data.</text>
</comment>
<feature type="region of interest" description="Disordered" evidence="2">
    <location>
        <begin position="853"/>
        <end position="878"/>
    </location>
</feature>
<feature type="region of interest" description="Disordered" evidence="2">
    <location>
        <begin position="443"/>
        <end position="510"/>
    </location>
</feature>
<reference evidence="4" key="1">
    <citation type="submission" date="2024-06" db="EMBL/GenBank/DDBJ databases">
        <authorList>
            <person name="Liu X."/>
            <person name="Lenzi L."/>
            <person name="Haldenby T S."/>
            <person name="Uol C."/>
        </authorList>
    </citation>
    <scope>NUCLEOTIDE SEQUENCE</scope>
</reference>
<sequence length="1488" mass="164879">MPVVQATVSFVVELREFHNVDLYHRGYYQIRTHLKANAQSSASGAVVSKSTAFVEPPTLWKRASTRVKVPEAVQSSYIDPGSTSPSFVPQKGCSKTLLIMYKEESAKLYDVFEQHILVQVDPTHIEESMAKHEMCLCVELWFAEEGSLQSTVLCSMEKLFERQLRVHLNVSRGLHHHFNVFFDYFHLCAIEVGLHAALTNISPSIISLQKTSPRATPLQKSSSQMNLVQQSWHTILFNLRNHLTSCVCPQVANSSRIQLASAVHRHVCHTLLSARESMLLFWREILPYLPAHHRPHIKVTDFVAKLQDMTSTLMTQTTDEDLANQISLDISKLSSQNTALLHQLCKSAVLQTKVANYLRTKTHQVRMKRFAEAFFCQELSLVHLLSVYDPNNVGHESVATDVRQSLYFQQLPSLPVSCRELDGDSSTLPIIFEDVYLPPNAQDSQRVPWRSGPNPEFDCKSLPGCVGTEVEPPERGDSPDTPLTNSATEAPSSFTHTSEEDVDKDKKHTKVKVSVEQNEPNLLDVPKRNSSSLIRENKILSKSTPTLTTVGLSRTSTTLPPVLRHIGHSRRRYRPSSFHGRRSVLFGRAHTASTLPDSLGHGSVKLIGFRTAADPLEEAVVDSSPLVSRPVVSGVVRLRHVGSDVAGSPVRPVRMYLGARDLRSRSLVCLNSVCNQPSTLNFKASAQSPTAYHSRNSTLQASNSVGCASQSSQRHSLSVERLDNLRDHLDATAPRTLTLSRIHNRVVSRASNGSQLQSARFSLPAPSTCNSERTIGLGTLSKPPLLPPGGCIPPVNLSNGVTACQPGGNNMDGRLSANTLSSLSVPNLSVLSSLTHLESESLGTSFSTIRKIGSRSNSRRSSSHLSRRHSHSSSKRPNSVLCKTYTSDLAFLGSYSDLELAVLEEANSRWCILRGPGSFDRIDSPSQRLSFSSSNLVALSSGRTSNSNQMSVELDSPPCDNCVTGNFKVKSVNRNNVAQWIRPCCISDTVMSPTNETADDETKPKASNLSQGEASFGDLRKRQKTSSDSLPVCKSDESVPNTQLQNKSRPRPKITLCRASSTNCTLSSGHPLTETISPQDSVLNERGYQVLDDGSDDEKRIKGTEPKVSILELLREDGKRHAKVRNYSEPVNAYGRTKAVSLPAWENSLMPDCVDPAVRSHPRSLIEPISPGVMDFLRLKESIKRQVALNFQGHIYSDFATVASPYAYFSDLPLQNSDDLHLIVCVHGLDGNGSDLRLVRVYLELALPDCHLEFLMSECNQSDTFADFDTMRDNLVQEILSFIDELDEPPTRISFIGHSMGCVLIRAALLSARMIPYLPKLHAFLSLSGPHLGTVYNSSGLINMGMWVMQKWKKSASLSQLRLRDDPNLRNTYLYRLSASPGLDKFRYVLLVSSPQDRYVPYHSTRIELCKAAVRDNSSLGIVYMEMVTNLLQRLIKSPRTTVVRYDVHYALGNSTNNLIGRAAHIAVLDSEVFLEKFICVSGAKYFR</sequence>
<feature type="compositionally biased region" description="Basic residues" evidence="2">
    <location>
        <begin position="857"/>
        <end position="874"/>
    </location>
</feature>
<dbReference type="PANTHER" id="PTHR12482:SF5">
    <property type="entry name" value="DUF676 DOMAIN-CONTAINING PROTEIN"/>
    <property type="match status" value="1"/>
</dbReference>
<dbReference type="PANTHER" id="PTHR12482">
    <property type="entry name" value="LIPASE ROG1-RELATED-RELATED"/>
    <property type="match status" value="1"/>
</dbReference>
<gene>
    <name evidence="4" type="ORF">CDAUBV1_LOCUS7306</name>
</gene>
<dbReference type="InterPro" id="IPR007751">
    <property type="entry name" value="DUF676_lipase-like"/>
</dbReference>
<dbReference type="Pfam" id="PF12394">
    <property type="entry name" value="DUF3657"/>
    <property type="match status" value="1"/>
</dbReference>
<accession>A0AAV2T9I3</accession>
<dbReference type="InterPro" id="IPR022122">
    <property type="entry name" value="DUF3657"/>
</dbReference>
<feature type="region of interest" description="Disordered" evidence="2">
    <location>
        <begin position="991"/>
        <end position="1051"/>
    </location>
</feature>
<dbReference type="EMBL" id="CAXLJL010000179">
    <property type="protein sequence ID" value="CAL5134078.1"/>
    <property type="molecule type" value="Genomic_DNA"/>
</dbReference>
<feature type="compositionally biased region" description="Basic and acidic residues" evidence="2">
    <location>
        <begin position="497"/>
        <end position="506"/>
    </location>
</feature>
<dbReference type="InterPro" id="IPR044294">
    <property type="entry name" value="Lipase-like"/>
</dbReference>
<dbReference type="SUPFAM" id="SSF53474">
    <property type="entry name" value="alpha/beta-Hydrolases"/>
    <property type="match status" value="1"/>
</dbReference>
<name>A0AAV2T9I3_CALDB</name>
<dbReference type="Gene3D" id="3.40.50.1820">
    <property type="entry name" value="alpha/beta hydrolase"/>
    <property type="match status" value="1"/>
</dbReference>
<evidence type="ECO:0000259" key="3">
    <source>
        <dbReference type="Pfam" id="PF05057"/>
    </source>
</evidence>
<proteinExistence type="inferred from homology"/>
<evidence type="ECO:0000313" key="4">
    <source>
        <dbReference type="EMBL" id="CAL5134078.1"/>
    </source>
</evidence>
<organism evidence="4 5">
    <name type="scientific">Calicophoron daubneyi</name>
    <name type="common">Rumen fluke</name>
    <name type="synonym">Paramphistomum daubneyi</name>
    <dbReference type="NCBI Taxonomy" id="300641"/>
    <lineage>
        <taxon>Eukaryota</taxon>
        <taxon>Metazoa</taxon>
        <taxon>Spiralia</taxon>
        <taxon>Lophotrochozoa</taxon>
        <taxon>Platyhelminthes</taxon>
        <taxon>Trematoda</taxon>
        <taxon>Digenea</taxon>
        <taxon>Plagiorchiida</taxon>
        <taxon>Pronocephalata</taxon>
        <taxon>Paramphistomoidea</taxon>
        <taxon>Paramphistomidae</taxon>
        <taxon>Calicophoron</taxon>
    </lineage>
</organism>
<evidence type="ECO:0000256" key="1">
    <source>
        <dbReference type="ARBA" id="ARBA00007949"/>
    </source>
</evidence>
<evidence type="ECO:0000313" key="5">
    <source>
        <dbReference type="Proteomes" id="UP001497525"/>
    </source>
</evidence>
<dbReference type="Pfam" id="PF05057">
    <property type="entry name" value="DUF676"/>
    <property type="match status" value="1"/>
</dbReference>
<dbReference type="InterPro" id="IPR029058">
    <property type="entry name" value="AB_hydrolase_fold"/>
</dbReference>
<feature type="domain" description="DUF676" evidence="3">
    <location>
        <begin position="1217"/>
        <end position="1409"/>
    </location>
</feature>
<dbReference type="Proteomes" id="UP001497525">
    <property type="component" value="Unassembled WGS sequence"/>
</dbReference>
<evidence type="ECO:0000256" key="2">
    <source>
        <dbReference type="SAM" id="MobiDB-lite"/>
    </source>
</evidence>
<feature type="compositionally biased region" description="Polar residues" evidence="2">
    <location>
        <begin position="1038"/>
        <end position="1047"/>
    </location>
</feature>